<feature type="region of interest" description="Disordered" evidence="2">
    <location>
        <begin position="133"/>
        <end position="203"/>
    </location>
</feature>
<dbReference type="Pfam" id="PF12937">
    <property type="entry name" value="F-box-like"/>
    <property type="match status" value="1"/>
</dbReference>
<dbReference type="InterPro" id="IPR001810">
    <property type="entry name" value="F-box_dom"/>
</dbReference>
<dbReference type="AlphaFoldDB" id="A0A1A8RC67"/>
<reference evidence="4" key="2">
    <citation type="submission" date="2016-06" db="EMBL/GenBank/DDBJ databases">
        <title>The genome of a short-lived fish provides insights into sex chromosome evolution and the genetic control of aging.</title>
        <authorList>
            <person name="Reichwald K."/>
            <person name="Felder M."/>
            <person name="Petzold A."/>
            <person name="Koch P."/>
            <person name="Groth M."/>
            <person name="Platzer M."/>
        </authorList>
    </citation>
    <scope>NUCLEOTIDE SEQUENCE</scope>
    <source>
        <tissue evidence="4">Brain</tissue>
    </source>
</reference>
<evidence type="ECO:0000256" key="1">
    <source>
        <dbReference type="ARBA" id="ARBA00022786"/>
    </source>
</evidence>
<reference evidence="4" key="1">
    <citation type="submission" date="2016-05" db="EMBL/GenBank/DDBJ databases">
        <authorList>
            <person name="Lavstsen T."/>
            <person name="Jespersen J.S."/>
        </authorList>
    </citation>
    <scope>NUCLEOTIDE SEQUENCE</scope>
    <source>
        <tissue evidence="4">Brain</tissue>
    </source>
</reference>
<dbReference type="InterPro" id="IPR036047">
    <property type="entry name" value="F-box-like_dom_sf"/>
</dbReference>
<evidence type="ECO:0000259" key="3">
    <source>
        <dbReference type="PROSITE" id="PS50181"/>
    </source>
</evidence>
<dbReference type="PROSITE" id="PS50181">
    <property type="entry name" value="FBOX"/>
    <property type="match status" value="1"/>
</dbReference>
<sequence>MHLKSLPKLMRSELRLDATSVQRSSQRSSRLVRQQGELLRTVSSSHGIGGTSRLPLCNISTNFLHCNNKNNITSLGVKVQRHPVLLRPASPLGCENNTSGSCQTTTDDADAPLNMSTVIKPGHVREKMAIFASEGRRAERSKSSKHTPPSSFSSCDKAAVACTSSAPSTGLSRAVKAKGSWEENGSAKRRRRSGNGQNFPQQQNSHLIEEQQPALKPDSDQQVAEDPCAVMDVTAEEEKKVSVAEMVAIMEQRTSQQRALNHLLTLQRSSTAITSSQTTRPEVVDDEVFEAVRVSEMVAKLESECLRRMDGGLSRNNSLRTVGRVLLAAGEQNFSPCRPSSPSVTSSRVSLSSSSPSEDLSQRQEPVSSPQSDRMEPPSSAPPTGELVVDHQEVVETPAAVEEQEPLPGLLFLSVPPDRLGSELRTPHYRSSFYLELLPSSAAHCDSVSRSLKRKSKELVSETSCSASVPLGRSASASWDFLKLRRQVQQLLAPQPHLAELPHHLLVKIFLLLPTQSLAALKCTCSSFKFIIETYSVRPADSLWVSDPRYRDDPCKRCRKQYRPGDVSLCRWHHKPYSQALPYGPGNWMCCRGSQRDALGCNVGLHDNRWLPTLHSINMPIYKRNSSHDDRV</sequence>
<evidence type="ECO:0000256" key="2">
    <source>
        <dbReference type="SAM" id="MobiDB-lite"/>
    </source>
</evidence>
<feature type="compositionally biased region" description="Polar residues" evidence="2">
    <location>
        <begin position="363"/>
        <end position="372"/>
    </location>
</feature>
<feature type="compositionally biased region" description="Polar residues" evidence="2">
    <location>
        <begin position="194"/>
        <end position="203"/>
    </location>
</feature>
<gene>
    <name evidence="4" type="primary">FBXO34</name>
</gene>
<dbReference type="PANTHER" id="PTHR16271">
    <property type="entry name" value="F-BOX ONLY PROTEIN 34/46 FAMILY MEMBER"/>
    <property type="match status" value="1"/>
</dbReference>
<keyword evidence="1" id="KW-0833">Ubl conjugation pathway</keyword>
<feature type="region of interest" description="Disordered" evidence="2">
    <location>
        <begin position="90"/>
        <end position="113"/>
    </location>
</feature>
<feature type="compositionally biased region" description="Low complexity" evidence="2">
    <location>
        <begin position="335"/>
        <end position="357"/>
    </location>
</feature>
<feature type="domain" description="F-box" evidence="3">
    <location>
        <begin position="495"/>
        <end position="547"/>
    </location>
</feature>
<dbReference type="InterPro" id="IPR039594">
    <property type="entry name" value="FBXO34/46"/>
</dbReference>
<evidence type="ECO:0000313" key="4">
    <source>
        <dbReference type="EMBL" id="SBS02963.1"/>
    </source>
</evidence>
<dbReference type="Gene3D" id="1.20.1280.50">
    <property type="match status" value="1"/>
</dbReference>
<feature type="compositionally biased region" description="Basic and acidic residues" evidence="2">
    <location>
        <begin position="133"/>
        <end position="142"/>
    </location>
</feature>
<dbReference type="EMBL" id="HAEH01015520">
    <property type="protein sequence ID" value="SBS02963.1"/>
    <property type="molecule type" value="Transcribed_RNA"/>
</dbReference>
<feature type="region of interest" description="Disordered" evidence="2">
    <location>
        <begin position="332"/>
        <end position="385"/>
    </location>
</feature>
<organism evidence="4">
    <name type="scientific">Nothobranchius rachovii</name>
    <name type="common">bluefin notho</name>
    <dbReference type="NCBI Taxonomy" id="451742"/>
    <lineage>
        <taxon>Eukaryota</taxon>
        <taxon>Metazoa</taxon>
        <taxon>Chordata</taxon>
        <taxon>Craniata</taxon>
        <taxon>Vertebrata</taxon>
        <taxon>Euteleostomi</taxon>
        <taxon>Actinopterygii</taxon>
        <taxon>Neopterygii</taxon>
        <taxon>Teleostei</taxon>
        <taxon>Neoteleostei</taxon>
        <taxon>Acanthomorphata</taxon>
        <taxon>Ovalentaria</taxon>
        <taxon>Atherinomorphae</taxon>
        <taxon>Cyprinodontiformes</taxon>
        <taxon>Nothobranchiidae</taxon>
        <taxon>Nothobranchius</taxon>
    </lineage>
</organism>
<dbReference type="SUPFAM" id="SSF81383">
    <property type="entry name" value="F-box domain"/>
    <property type="match status" value="1"/>
</dbReference>
<feature type="compositionally biased region" description="Polar residues" evidence="2">
    <location>
        <begin position="162"/>
        <end position="171"/>
    </location>
</feature>
<accession>A0A1A8RC67</accession>
<dbReference type="PANTHER" id="PTHR16271:SF11">
    <property type="entry name" value="F-BOX ONLY PROTEIN 34"/>
    <property type="match status" value="1"/>
</dbReference>
<protein>
    <submittedName>
        <fullName evidence="4">F-box protein 34</fullName>
    </submittedName>
</protein>
<proteinExistence type="predicted"/>
<feature type="compositionally biased region" description="Polar residues" evidence="2">
    <location>
        <begin position="95"/>
        <end position="106"/>
    </location>
</feature>
<name>A0A1A8RC67_9TELE</name>